<dbReference type="Pfam" id="PF01809">
    <property type="entry name" value="YidD"/>
    <property type="match status" value="1"/>
</dbReference>
<dbReference type="NCBIfam" id="TIGR00278">
    <property type="entry name" value="membrane protein insertion efficiency factor YidD"/>
    <property type="match status" value="1"/>
</dbReference>
<organism evidence="1">
    <name type="scientific">marine metagenome</name>
    <dbReference type="NCBI Taxonomy" id="408172"/>
    <lineage>
        <taxon>unclassified sequences</taxon>
        <taxon>metagenomes</taxon>
        <taxon>ecological metagenomes</taxon>
    </lineage>
</organism>
<dbReference type="PANTHER" id="PTHR33383:SF1">
    <property type="entry name" value="MEMBRANE PROTEIN INSERTION EFFICIENCY FACTOR-RELATED"/>
    <property type="match status" value="1"/>
</dbReference>
<evidence type="ECO:0000313" key="1">
    <source>
        <dbReference type="EMBL" id="SVB52106.1"/>
    </source>
</evidence>
<reference evidence="1" key="1">
    <citation type="submission" date="2018-05" db="EMBL/GenBank/DDBJ databases">
        <authorList>
            <person name="Lanie J.A."/>
            <person name="Ng W.-L."/>
            <person name="Kazmierczak K.M."/>
            <person name="Andrzejewski T.M."/>
            <person name="Davidsen T.M."/>
            <person name="Wayne K.J."/>
            <person name="Tettelin H."/>
            <person name="Glass J.I."/>
            <person name="Rusch D."/>
            <person name="Podicherti R."/>
            <person name="Tsui H.-C.T."/>
            <person name="Winkler M.E."/>
        </authorList>
    </citation>
    <scope>NUCLEOTIDE SEQUENCE</scope>
</reference>
<name>A0A382EMR8_9ZZZZ</name>
<gene>
    <name evidence="1" type="ORF">METZ01_LOCUS204960</name>
</gene>
<dbReference type="AlphaFoldDB" id="A0A382EMR8"/>
<dbReference type="InterPro" id="IPR002696">
    <property type="entry name" value="Membr_insert_effic_factor_YidD"/>
</dbReference>
<accession>A0A382EMR8</accession>
<dbReference type="EMBL" id="UINC01045395">
    <property type="protein sequence ID" value="SVB52106.1"/>
    <property type="molecule type" value="Genomic_DNA"/>
</dbReference>
<dbReference type="HAMAP" id="MF_00386">
    <property type="entry name" value="UPF0161_YidD"/>
    <property type="match status" value="1"/>
</dbReference>
<sequence>MNPISFIFWLLIRGYQLLISPWLPPSCRFEPSCSHYALEAVKRHGPLFGPGLALWRILRCNPFGGHGYDLVPENLFARRAPRCRGTRH</sequence>
<dbReference type="PANTHER" id="PTHR33383">
    <property type="entry name" value="MEMBRANE PROTEIN INSERTION EFFICIENCY FACTOR-RELATED"/>
    <property type="match status" value="1"/>
</dbReference>
<proteinExistence type="inferred from homology"/>
<evidence type="ECO:0008006" key="2">
    <source>
        <dbReference type="Google" id="ProtNLM"/>
    </source>
</evidence>
<protein>
    <recommendedName>
        <fullName evidence="2">Membrane protein insertion efficiency factor YidD</fullName>
    </recommendedName>
</protein>
<dbReference type="SMART" id="SM01234">
    <property type="entry name" value="Haemolytic"/>
    <property type="match status" value="1"/>
</dbReference>